<feature type="domain" description="SsuA/THI5-like" evidence="3">
    <location>
        <begin position="67"/>
        <end position="280"/>
    </location>
</feature>
<dbReference type="Gene3D" id="3.40.190.10">
    <property type="entry name" value="Periplasmic binding protein-like II"/>
    <property type="match status" value="2"/>
</dbReference>
<sequence>MKRLVALLLTATMIASLAACGGAKESETTDTATATTEQGESSEAAEDVDDTVYDIKVSGHPYIHALPSVYAIEQGYFKCEDPTVDMYSGGPVQNEAIASGAWDVGTTGTGGIVLGAVGYNLKAIGFTAPDENTVDLWVRPDSPLAKCTPDEMGVYGTADDWKGLTVLCATGTSCHMMLIGLLEHLGLTEDDINLIDTSVADSYAAFKAGTGDVVALWSPFGFQAEEDTDWVKVANAVGLGITQPCVIVATEDAIQNDWDGVYAYLKAYLKAATELNADPEGTAQMLYDFEEEQGISLSETAAVKEVENRPFASIERNEELFTVRDDGGCEANDILLVFAEFFEGQGKISQDDLNKLRENGMVDTSFMEAYMSGK</sequence>
<dbReference type="Pfam" id="PF09084">
    <property type="entry name" value="NMT1"/>
    <property type="match status" value="1"/>
</dbReference>
<dbReference type="SUPFAM" id="SSF53850">
    <property type="entry name" value="Periplasmic binding protein-like II"/>
    <property type="match status" value="1"/>
</dbReference>
<feature type="chain" id="PRO_5046585548" evidence="2">
    <location>
        <begin position="19"/>
        <end position="374"/>
    </location>
</feature>
<name>A0ABT2RT59_9FIRM</name>
<dbReference type="InterPro" id="IPR015168">
    <property type="entry name" value="SsuA/THI5"/>
</dbReference>
<dbReference type="Proteomes" id="UP001652461">
    <property type="component" value="Unassembled WGS sequence"/>
</dbReference>
<feature type="region of interest" description="Disordered" evidence="1">
    <location>
        <begin position="25"/>
        <end position="46"/>
    </location>
</feature>
<dbReference type="RefSeq" id="WP_158361507.1">
    <property type="nucleotide sequence ID" value="NZ_JAOQKC010000001.1"/>
</dbReference>
<protein>
    <submittedName>
        <fullName evidence="4">ABC transporter substrate-binding protein</fullName>
    </submittedName>
</protein>
<keyword evidence="5" id="KW-1185">Reference proteome</keyword>
<evidence type="ECO:0000259" key="3">
    <source>
        <dbReference type="Pfam" id="PF09084"/>
    </source>
</evidence>
<gene>
    <name evidence="4" type="ORF">OCV63_01165</name>
</gene>
<dbReference type="EMBL" id="JAOQKC010000001">
    <property type="protein sequence ID" value="MCU6695511.1"/>
    <property type="molecule type" value="Genomic_DNA"/>
</dbReference>
<feature type="signal peptide" evidence="2">
    <location>
        <begin position="1"/>
        <end position="18"/>
    </location>
</feature>
<accession>A0ABT2RT59</accession>
<proteinExistence type="predicted"/>
<evidence type="ECO:0000256" key="1">
    <source>
        <dbReference type="SAM" id="MobiDB-lite"/>
    </source>
</evidence>
<evidence type="ECO:0000313" key="4">
    <source>
        <dbReference type="EMBL" id="MCU6695511.1"/>
    </source>
</evidence>
<evidence type="ECO:0000256" key="2">
    <source>
        <dbReference type="SAM" id="SignalP"/>
    </source>
</evidence>
<reference evidence="4 5" key="1">
    <citation type="journal article" date="2021" name="ISME Commun">
        <title>Automated analysis of genomic sequences facilitates high-throughput and comprehensive description of bacteria.</title>
        <authorList>
            <person name="Hitch T.C.A."/>
        </authorList>
    </citation>
    <scope>NUCLEOTIDE SEQUENCE [LARGE SCALE GENOMIC DNA]</scope>
    <source>
        <strain evidence="4 5">Sanger_04</strain>
    </source>
</reference>
<comment type="caution">
    <text evidence="4">The sequence shown here is derived from an EMBL/GenBank/DDBJ whole genome shotgun (WGS) entry which is preliminary data.</text>
</comment>
<dbReference type="PROSITE" id="PS51257">
    <property type="entry name" value="PROKAR_LIPOPROTEIN"/>
    <property type="match status" value="1"/>
</dbReference>
<evidence type="ECO:0000313" key="5">
    <source>
        <dbReference type="Proteomes" id="UP001652461"/>
    </source>
</evidence>
<keyword evidence="2" id="KW-0732">Signal</keyword>
<organism evidence="4 5">
    <name type="scientific">Laedolimicola ammoniilytica</name>
    <dbReference type="NCBI Taxonomy" id="2981771"/>
    <lineage>
        <taxon>Bacteria</taxon>
        <taxon>Bacillati</taxon>
        <taxon>Bacillota</taxon>
        <taxon>Clostridia</taxon>
        <taxon>Lachnospirales</taxon>
        <taxon>Lachnospiraceae</taxon>
        <taxon>Laedolimicola</taxon>
    </lineage>
</organism>
<dbReference type="PANTHER" id="PTHR30024">
    <property type="entry name" value="ALIPHATIC SULFONATES-BINDING PROTEIN-RELATED"/>
    <property type="match status" value="1"/>
</dbReference>